<reference evidence="1 2" key="1">
    <citation type="journal article" date="2020" name="ISME J.">
        <title>Uncovering the hidden diversity of litter-decomposition mechanisms in mushroom-forming fungi.</title>
        <authorList>
            <person name="Floudas D."/>
            <person name="Bentzer J."/>
            <person name="Ahren D."/>
            <person name="Johansson T."/>
            <person name="Persson P."/>
            <person name="Tunlid A."/>
        </authorList>
    </citation>
    <scope>NUCLEOTIDE SEQUENCE [LARGE SCALE GENOMIC DNA]</scope>
    <source>
        <strain evidence="1 2">CBS 101986</strain>
    </source>
</reference>
<protein>
    <recommendedName>
        <fullName evidence="3">F-box domain-containing protein</fullName>
    </recommendedName>
</protein>
<evidence type="ECO:0000313" key="2">
    <source>
        <dbReference type="Proteomes" id="UP000567179"/>
    </source>
</evidence>
<dbReference type="InterPro" id="IPR032675">
    <property type="entry name" value="LRR_dom_sf"/>
</dbReference>
<keyword evidence="2" id="KW-1185">Reference proteome</keyword>
<organism evidence="1 2">
    <name type="scientific">Psilocybe cf. subviscida</name>
    <dbReference type="NCBI Taxonomy" id="2480587"/>
    <lineage>
        <taxon>Eukaryota</taxon>
        <taxon>Fungi</taxon>
        <taxon>Dikarya</taxon>
        <taxon>Basidiomycota</taxon>
        <taxon>Agaricomycotina</taxon>
        <taxon>Agaricomycetes</taxon>
        <taxon>Agaricomycetidae</taxon>
        <taxon>Agaricales</taxon>
        <taxon>Agaricineae</taxon>
        <taxon>Strophariaceae</taxon>
        <taxon>Psilocybe</taxon>
    </lineage>
</organism>
<accession>A0A8H5BU57</accession>
<evidence type="ECO:0000313" key="1">
    <source>
        <dbReference type="EMBL" id="KAF5329289.1"/>
    </source>
</evidence>
<dbReference type="SUPFAM" id="SSF52047">
    <property type="entry name" value="RNI-like"/>
    <property type="match status" value="1"/>
</dbReference>
<name>A0A8H5BU57_9AGAR</name>
<proteinExistence type="predicted"/>
<gene>
    <name evidence="1" type="ORF">D9619_009433</name>
</gene>
<comment type="caution">
    <text evidence="1">The sequence shown here is derived from an EMBL/GenBank/DDBJ whole genome shotgun (WGS) entry which is preliminary data.</text>
</comment>
<dbReference type="OrthoDB" id="2631350at2759"/>
<dbReference type="AlphaFoldDB" id="A0A8H5BU57"/>
<evidence type="ECO:0008006" key="3">
    <source>
        <dbReference type="Google" id="ProtNLM"/>
    </source>
</evidence>
<sequence length="515" mass="59067">MMMMVSKRGREKRGWNRACLSTTLRASSTRLERVSALHTMYHVLWTDDIVREIFTYLRPALNAPERPSHEDTLTLFNTALVCKHFSCHALDALWSVLYDLKPLVDLIPNTQQVNFEEIEPGGGEEIILKDTLCEQDLHEFERYSHRIKAYYEEEGSEPTIIRMSAIQELLHCLGRQYLLPKLRILSISERLRPNHYSLFNPSLKWLLFNPPTREEAPSLLSHLARTAPHLEHITVSQTPLESNSFLVLERFPSLKSLETVDEIHISPESFAFTFPFAERLVSWKVDRLRVSGLIQAQVDAGWSNPELSSLEYLEICCIDTPSAILSIFTNLALPSLRTFSFCAGPYWFDKREECLAMFSSLFGKKRSLRHLTVNVSYSMMKQRSTLDVGYLLQSAVPQDLETLDVRIPMLQSFCKPSLLAVVRVFPHLKKLTVVTSYDEPFSFRDLAALAHHMPKLMYLDIGISGKVQPKVVASTIPLCSHRLENLSISNMNTHDPVMFVTRTINSVKKSKDDYY</sequence>
<dbReference type="Proteomes" id="UP000567179">
    <property type="component" value="Unassembled WGS sequence"/>
</dbReference>
<dbReference type="Gene3D" id="3.80.10.10">
    <property type="entry name" value="Ribonuclease Inhibitor"/>
    <property type="match status" value="1"/>
</dbReference>
<dbReference type="EMBL" id="JAACJJ010000002">
    <property type="protein sequence ID" value="KAF5329289.1"/>
    <property type="molecule type" value="Genomic_DNA"/>
</dbReference>